<evidence type="ECO:0000313" key="6">
    <source>
        <dbReference type="EMBL" id="PIW15853.1"/>
    </source>
</evidence>
<dbReference type="Gene3D" id="3.20.20.10">
    <property type="entry name" value="Alanine racemase"/>
    <property type="match status" value="1"/>
</dbReference>
<evidence type="ECO:0000256" key="3">
    <source>
        <dbReference type="PIRSR" id="PIRSR004848-1"/>
    </source>
</evidence>
<accession>A0A2M7G2I5</accession>
<comment type="similarity">
    <text evidence="2 4">Belongs to the pyridoxal phosphate-binding protein YggS/PROSC family.</text>
</comment>
<name>A0A2M7G2I5_9BACT</name>
<keyword evidence="1 2" id="KW-0663">Pyridoxal phosphate</keyword>
<evidence type="ECO:0000256" key="1">
    <source>
        <dbReference type="ARBA" id="ARBA00022898"/>
    </source>
</evidence>
<comment type="function">
    <text evidence="2">Pyridoxal 5'-phosphate (PLP)-binding protein, which is involved in PLP homeostasis.</text>
</comment>
<gene>
    <name evidence="6" type="ORF">COW36_15390</name>
</gene>
<dbReference type="Proteomes" id="UP000231019">
    <property type="component" value="Unassembled WGS sequence"/>
</dbReference>
<protein>
    <recommendedName>
        <fullName evidence="2">Pyridoxal phosphate homeostasis protein</fullName>
        <shortName evidence="2">PLP homeostasis protein</shortName>
    </recommendedName>
</protein>
<dbReference type="CDD" id="cd00635">
    <property type="entry name" value="PLPDE_III_YBL036c_like"/>
    <property type="match status" value="1"/>
</dbReference>
<comment type="caution">
    <text evidence="6">The sequence shown here is derived from an EMBL/GenBank/DDBJ whole genome shotgun (WGS) entry which is preliminary data.</text>
</comment>
<dbReference type="Pfam" id="PF01168">
    <property type="entry name" value="Ala_racemase_N"/>
    <property type="match status" value="1"/>
</dbReference>
<dbReference type="InterPro" id="IPR029066">
    <property type="entry name" value="PLP-binding_barrel"/>
</dbReference>
<reference evidence="6 7" key="1">
    <citation type="submission" date="2017-09" db="EMBL/GenBank/DDBJ databases">
        <title>Depth-based differentiation of microbial function through sediment-hosted aquifers and enrichment of novel symbionts in the deep terrestrial subsurface.</title>
        <authorList>
            <person name="Probst A.J."/>
            <person name="Ladd B."/>
            <person name="Jarett J.K."/>
            <person name="Geller-Mcgrath D.E."/>
            <person name="Sieber C.M."/>
            <person name="Emerson J.B."/>
            <person name="Anantharaman K."/>
            <person name="Thomas B.C."/>
            <person name="Malmstrom R."/>
            <person name="Stieglmeier M."/>
            <person name="Klingl A."/>
            <person name="Woyke T."/>
            <person name="Ryan C.M."/>
            <person name="Banfield J.F."/>
        </authorList>
    </citation>
    <scope>NUCLEOTIDE SEQUENCE [LARGE SCALE GENOMIC DNA]</scope>
    <source>
        <strain evidence="6">CG17_big_fil_post_rev_8_21_14_2_50_48_46</strain>
    </source>
</reference>
<evidence type="ECO:0000313" key="7">
    <source>
        <dbReference type="Proteomes" id="UP000231019"/>
    </source>
</evidence>
<sequence>MPDPSLIAENIQAVRARMQAACERVGRAPDAVQLMLVTKTVAVERIRAALACGEFLLGENKVQEALPKAEALHESPAIWHFIGHLQTNKVKDVLRFARLVQSVDRLDLAQKLNQRLAAENRKLEILIQVNTSYEESKFGVAPDQALELIQRVAELPHLQIRGLMTIGLFSEQEAPVRDCFKRLRNLQAEAQILNLPGTDWETLSMGMSGDFEWAIEEGATLVRVGSRIFGAR</sequence>
<dbReference type="PANTHER" id="PTHR10146">
    <property type="entry name" value="PROLINE SYNTHETASE CO-TRANSCRIBED BACTERIAL HOMOLOG PROTEIN"/>
    <property type="match status" value="1"/>
</dbReference>
<dbReference type="InterPro" id="IPR001608">
    <property type="entry name" value="Ala_racemase_N"/>
</dbReference>
<dbReference type="NCBIfam" id="TIGR00044">
    <property type="entry name" value="YggS family pyridoxal phosphate-dependent enzyme"/>
    <property type="match status" value="1"/>
</dbReference>
<dbReference type="GO" id="GO:0030170">
    <property type="term" value="F:pyridoxal phosphate binding"/>
    <property type="evidence" value="ECO:0007669"/>
    <property type="project" value="UniProtKB-UniRule"/>
</dbReference>
<dbReference type="SUPFAM" id="SSF51419">
    <property type="entry name" value="PLP-binding barrel"/>
    <property type="match status" value="1"/>
</dbReference>
<dbReference type="EMBL" id="PFFQ01000042">
    <property type="protein sequence ID" value="PIW15853.1"/>
    <property type="molecule type" value="Genomic_DNA"/>
</dbReference>
<dbReference type="HAMAP" id="MF_02087">
    <property type="entry name" value="PLP_homeostasis"/>
    <property type="match status" value="1"/>
</dbReference>
<dbReference type="PROSITE" id="PS01211">
    <property type="entry name" value="UPF0001"/>
    <property type="match status" value="1"/>
</dbReference>
<proteinExistence type="inferred from homology"/>
<dbReference type="InterPro" id="IPR011078">
    <property type="entry name" value="PyrdxlP_homeostasis"/>
</dbReference>
<evidence type="ECO:0000256" key="4">
    <source>
        <dbReference type="RuleBase" id="RU004514"/>
    </source>
</evidence>
<dbReference type="FunFam" id="3.20.20.10:FF:000018">
    <property type="entry name" value="Pyridoxal phosphate homeostasis protein"/>
    <property type="match status" value="1"/>
</dbReference>
<comment type="cofactor">
    <cofactor evidence="3">
        <name>pyridoxal 5'-phosphate</name>
        <dbReference type="ChEBI" id="CHEBI:597326"/>
    </cofactor>
</comment>
<feature type="modified residue" description="N6-(pyridoxal phosphate)lysine" evidence="2 3">
    <location>
        <position position="39"/>
    </location>
</feature>
<dbReference type="PIRSF" id="PIRSF004848">
    <property type="entry name" value="YBL036c_PLPDEIII"/>
    <property type="match status" value="1"/>
</dbReference>
<dbReference type="AlphaFoldDB" id="A0A2M7G2I5"/>
<evidence type="ECO:0000259" key="5">
    <source>
        <dbReference type="Pfam" id="PF01168"/>
    </source>
</evidence>
<organism evidence="6 7">
    <name type="scientific">bacterium (Candidatus Blackallbacteria) CG17_big_fil_post_rev_8_21_14_2_50_48_46</name>
    <dbReference type="NCBI Taxonomy" id="2014261"/>
    <lineage>
        <taxon>Bacteria</taxon>
        <taxon>Candidatus Blackallbacteria</taxon>
    </lineage>
</organism>
<evidence type="ECO:0000256" key="2">
    <source>
        <dbReference type="HAMAP-Rule" id="MF_02087"/>
    </source>
</evidence>
<feature type="domain" description="Alanine racemase N-terminal" evidence="5">
    <location>
        <begin position="11"/>
        <end position="231"/>
    </location>
</feature>
<dbReference type="PANTHER" id="PTHR10146:SF14">
    <property type="entry name" value="PYRIDOXAL PHOSPHATE HOMEOSTASIS PROTEIN"/>
    <property type="match status" value="1"/>
</dbReference>